<dbReference type="PANTHER" id="PTHR33096">
    <property type="entry name" value="CXC2 DOMAIN-CONTAINING PROTEIN"/>
    <property type="match status" value="1"/>
</dbReference>
<feature type="domain" description="CxC2-like cysteine cluster KDZ transposase-associated" evidence="2">
    <location>
        <begin position="205"/>
        <end position="314"/>
    </location>
</feature>
<accession>A0AAW0CZ95</accession>
<dbReference type="Proteomes" id="UP001383192">
    <property type="component" value="Unassembled WGS sequence"/>
</dbReference>
<dbReference type="InterPro" id="IPR040521">
    <property type="entry name" value="KDZ"/>
</dbReference>
<keyword evidence="4" id="KW-1185">Reference proteome</keyword>
<evidence type="ECO:0000256" key="1">
    <source>
        <dbReference type="SAM" id="MobiDB-lite"/>
    </source>
</evidence>
<name>A0AAW0CZ95_9AGAR</name>
<dbReference type="AlphaFoldDB" id="A0AAW0CZ95"/>
<feature type="compositionally biased region" description="Acidic residues" evidence="1">
    <location>
        <begin position="948"/>
        <end position="962"/>
    </location>
</feature>
<comment type="caution">
    <text evidence="3">The sequence shown here is derived from an EMBL/GenBank/DDBJ whole genome shotgun (WGS) entry which is preliminary data.</text>
</comment>
<dbReference type="Pfam" id="PF18803">
    <property type="entry name" value="CxC2"/>
    <property type="match status" value="1"/>
</dbReference>
<protein>
    <recommendedName>
        <fullName evidence="2">CxC2-like cysteine cluster KDZ transposase-associated domain-containing protein</fullName>
    </recommendedName>
</protein>
<feature type="region of interest" description="Disordered" evidence="1">
    <location>
        <begin position="935"/>
        <end position="964"/>
    </location>
</feature>
<feature type="region of interest" description="Disordered" evidence="1">
    <location>
        <begin position="1"/>
        <end position="44"/>
    </location>
</feature>
<dbReference type="PANTHER" id="PTHR33096:SF1">
    <property type="entry name" value="CXC1-LIKE CYSTEINE CLUSTER ASSOCIATED WITH KDZ TRANSPOSASES DOMAIN-CONTAINING PROTEIN"/>
    <property type="match status" value="1"/>
</dbReference>
<organism evidence="3 4">
    <name type="scientific">Paramarasmius palmivorus</name>
    <dbReference type="NCBI Taxonomy" id="297713"/>
    <lineage>
        <taxon>Eukaryota</taxon>
        <taxon>Fungi</taxon>
        <taxon>Dikarya</taxon>
        <taxon>Basidiomycota</taxon>
        <taxon>Agaricomycotina</taxon>
        <taxon>Agaricomycetes</taxon>
        <taxon>Agaricomycetidae</taxon>
        <taxon>Agaricales</taxon>
        <taxon>Marasmiineae</taxon>
        <taxon>Marasmiaceae</taxon>
        <taxon>Paramarasmius</taxon>
    </lineage>
</organism>
<dbReference type="Pfam" id="PF18758">
    <property type="entry name" value="KDZ"/>
    <property type="match status" value="1"/>
</dbReference>
<dbReference type="EMBL" id="JAYKXP010000026">
    <property type="protein sequence ID" value="KAK7044044.1"/>
    <property type="molecule type" value="Genomic_DNA"/>
</dbReference>
<reference evidence="3 4" key="1">
    <citation type="submission" date="2024-01" db="EMBL/GenBank/DDBJ databases">
        <title>A draft genome for a cacao thread blight-causing isolate of Paramarasmius palmivorus.</title>
        <authorList>
            <person name="Baruah I.K."/>
            <person name="Bukari Y."/>
            <person name="Amoako-Attah I."/>
            <person name="Meinhardt L.W."/>
            <person name="Bailey B.A."/>
            <person name="Cohen S.P."/>
        </authorList>
    </citation>
    <scope>NUCLEOTIDE SEQUENCE [LARGE SCALE GENOMIC DNA]</scope>
    <source>
        <strain evidence="3 4">GH-12</strain>
    </source>
</reference>
<feature type="compositionally biased region" description="Basic residues" evidence="1">
    <location>
        <begin position="1"/>
        <end position="12"/>
    </location>
</feature>
<proteinExistence type="predicted"/>
<evidence type="ECO:0000313" key="4">
    <source>
        <dbReference type="Proteomes" id="UP001383192"/>
    </source>
</evidence>
<feature type="region of interest" description="Disordered" evidence="1">
    <location>
        <begin position="1085"/>
        <end position="1143"/>
    </location>
</feature>
<gene>
    <name evidence="3" type="ORF">VNI00_007759</name>
</gene>
<feature type="compositionally biased region" description="Acidic residues" evidence="1">
    <location>
        <begin position="1089"/>
        <end position="1102"/>
    </location>
</feature>
<evidence type="ECO:0000313" key="3">
    <source>
        <dbReference type="EMBL" id="KAK7044044.1"/>
    </source>
</evidence>
<feature type="compositionally biased region" description="Acidic residues" evidence="1">
    <location>
        <begin position="1109"/>
        <end position="1123"/>
    </location>
</feature>
<evidence type="ECO:0000259" key="2">
    <source>
        <dbReference type="Pfam" id="PF18803"/>
    </source>
</evidence>
<dbReference type="InterPro" id="IPR041457">
    <property type="entry name" value="CxC2_KDZ-assoc"/>
</dbReference>
<sequence length="1143" mass="130394">MGGRKRSRKRSQRSSPIRTFTPQDFDDSDDSDHDTKRSKPTAFISSFSNDRRRVVVEPVSLPIDSPVKKTNTPVASSSSKPISSDGFDAFASFSADLLAEQPQGVSTTKGKEKEKRKVKKDTVMKEWMPYRNEYLEAFMSREGRGDNSRELCLSCNQAGRAPLYRCRDCCSMQLVCRECIVEQHRRKPLDVIEMWNGKFFRRASLHTLGLSIQLGHIDGSQCQGPRPAPANFTVIHTNGFHRVAVNYCSCYRSLDQSHPRQQLLRYEWYPATHSAPQTCFTFRLLENFHAMTLLGKISAYDYYRALEKLTDDCGRFQFKNRYRSFRRAARQYRHLKMLKRGGKGNDKKTDVSKTQAGELALLCPACPQVGVNLPVTWEDVSEDKKFLYTMFLAVDACFRLKRKLVSSEDDDPGLGTGWAYMVEDEPYRSYLKDRTSEAEMSSCSGLAALDHANSRNARGNYASSGVALGCCARHEMIQPNGVGDLQKGERYCNVDWVVASLLRYHSHKLKICLSYDICCQYCRKFIDRIGALPLHVRPAAIHRFLFVIPKLHIYGHKLSCQLAYSLNLTPGVGRTDGEGIERNWAGQGPIATSTTEMGPGSRHDTLDDHWANWNWRKILGLGSLLTRRWKLTKTWLAKQQHAFDILNRNQASQVPVWKKMVEDFEADSSKPNPYAPPTSTITIQTVREELAREYESRLKTSGSPDQDLAPSGPGEFILLALEMEERQRQLREDARVKLSRPTSRQAANLLDKRVKLRRLLGAFERKQNRFMPIVSSLRVSATENPVQPENVPLYLPSQLSEAQVKSCPGPDLSVIEARLRNAQCSESLDEMRNQLLIKWRLRTYKGLHARHQEKLRRSNTLLNLNESKIRLHSQRYLDAWSALRVLSSRTGTTLSWRELKRSDIRCMEDPEDGAVGNPRKTRTMQTTAERAEVVTGSGDQLGDRDLSIDDDFEQGTDEDETPAEALKRWQQRRDKIVKQTGEGKRVVSWIWVAGDGGGYASDDVLHNSLRIEWAKTYARLNRWKEESFLLIEEMRRVLEAFNWTASVWQGRAVTGNEAKDAYALRQADVYTSLGQKFSSMWQKVVQGGEVEDEEDDDYEEEPPVPSMYQDEDEVNEDEGGDPEEAPHTEDEMLDVDDGDFDEE</sequence>
<feature type="compositionally biased region" description="Acidic residues" evidence="1">
    <location>
        <begin position="1131"/>
        <end position="1143"/>
    </location>
</feature>